<protein>
    <submittedName>
        <fullName evidence="5">PYP-like sensor (PAS)</fullName>
    </submittedName>
</protein>
<dbReference type="RefSeq" id="XP_008086779.1">
    <property type="nucleotide sequence ID" value="XM_008088588.1"/>
</dbReference>
<dbReference type="GeneID" id="19460430"/>
<accession>S3CHY1</accession>
<reference evidence="5 6" key="1">
    <citation type="journal article" date="2013" name="BMC Genomics">
        <title>Genomics-driven discovery of the pneumocandin biosynthetic gene cluster in the fungus Glarea lozoyensis.</title>
        <authorList>
            <person name="Chen L."/>
            <person name="Yue Q."/>
            <person name="Zhang X."/>
            <person name="Xiang M."/>
            <person name="Wang C."/>
            <person name="Li S."/>
            <person name="Che Y."/>
            <person name="Ortiz-Lopez F.J."/>
            <person name="Bills G.F."/>
            <person name="Liu X."/>
            <person name="An Z."/>
        </authorList>
    </citation>
    <scope>NUCLEOTIDE SEQUENCE [LARGE SCALE GENOMIC DNA]</scope>
    <source>
        <strain evidence="6">ATCC 20868 / MF5171</strain>
    </source>
</reference>
<dbReference type="InterPro" id="IPR035965">
    <property type="entry name" value="PAS-like_dom_sf"/>
</dbReference>
<evidence type="ECO:0000256" key="3">
    <source>
        <dbReference type="ARBA" id="ARBA00022991"/>
    </source>
</evidence>
<dbReference type="PANTHER" id="PTHR47429:SF7">
    <property type="entry name" value="GATA-FACTOR"/>
    <property type="match status" value="1"/>
</dbReference>
<keyword evidence="2" id="KW-0288">FMN</keyword>
<gene>
    <name evidence="5" type="ORF">GLAREA_01372</name>
</gene>
<dbReference type="KEGG" id="glz:GLAREA_01372"/>
<organism evidence="5 6">
    <name type="scientific">Glarea lozoyensis (strain ATCC 20868 / MF5171)</name>
    <dbReference type="NCBI Taxonomy" id="1116229"/>
    <lineage>
        <taxon>Eukaryota</taxon>
        <taxon>Fungi</taxon>
        <taxon>Dikarya</taxon>
        <taxon>Ascomycota</taxon>
        <taxon>Pezizomycotina</taxon>
        <taxon>Leotiomycetes</taxon>
        <taxon>Helotiales</taxon>
        <taxon>Helotiaceae</taxon>
        <taxon>Glarea</taxon>
    </lineage>
</organism>
<proteinExistence type="predicted"/>
<dbReference type="EMBL" id="KE145371">
    <property type="protein sequence ID" value="EPE25460.1"/>
    <property type="molecule type" value="Genomic_DNA"/>
</dbReference>
<dbReference type="GO" id="GO:0005634">
    <property type="term" value="C:nucleus"/>
    <property type="evidence" value="ECO:0007669"/>
    <property type="project" value="TreeGrafter"/>
</dbReference>
<dbReference type="HOGENOM" id="CLU_080231_0_1_1"/>
<evidence type="ECO:0000313" key="5">
    <source>
        <dbReference type="EMBL" id="EPE25460.1"/>
    </source>
</evidence>
<keyword evidence="1" id="KW-0285">Flavoprotein</keyword>
<dbReference type="STRING" id="1116229.S3CHY1"/>
<evidence type="ECO:0000256" key="2">
    <source>
        <dbReference type="ARBA" id="ARBA00022643"/>
    </source>
</evidence>
<dbReference type="SUPFAM" id="SSF55785">
    <property type="entry name" value="PYP-like sensor domain (PAS domain)"/>
    <property type="match status" value="1"/>
</dbReference>
<feature type="domain" description="PAS" evidence="4">
    <location>
        <begin position="113"/>
        <end position="218"/>
    </location>
</feature>
<dbReference type="Proteomes" id="UP000016922">
    <property type="component" value="Unassembled WGS sequence"/>
</dbReference>
<evidence type="ECO:0000259" key="4">
    <source>
        <dbReference type="Pfam" id="PF13426"/>
    </source>
</evidence>
<name>S3CHY1_GLAL2</name>
<dbReference type="PANTHER" id="PTHR47429">
    <property type="entry name" value="PROTEIN TWIN LOV 1"/>
    <property type="match status" value="1"/>
</dbReference>
<keyword evidence="3" id="KW-0157">Chromophore</keyword>
<dbReference type="OrthoDB" id="447251at2759"/>
<dbReference type="Pfam" id="PF13426">
    <property type="entry name" value="PAS_9"/>
    <property type="match status" value="1"/>
</dbReference>
<evidence type="ECO:0000256" key="1">
    <source>
        <dbReference type="ARBA" id="ARBA00022630"/>
    </source>
</evidence>
<evidence type="ECO:0000313" key="6">
    <source>
        <dbReference type="Proteomes" id="UP000016922"/>
    </source>
</evidence>
<sequence>MPQLSGEELTAQRKRLEDVCTIYKSPLLSTSLLLISPLFQIQHKIRHPDTFLPPSDYRHQSILDPVIPKDIYSPSRMDVLGMLLKIRMRPNPTYDLGVVDDRAALVVCNNEVPDAPIIYATESFEILTGYYGSEIIGKNCRFLQNPPNPRSPPWDVVEKCRKYNEPLLSELRHRIQRKEEAQVKIVNYHKDGTPFMNILTVIPIRYEDDDGVERDYIVGFQVNEKDITPSLG</sequence>
<dbReference type="AlphaFoldDB" id="S3CHY1"/>
<dbReference type="InterPro" id="IPR000014">
    <property type="entry name" value="PAS"/>
</dbReference>
<keyword evidence="6" id="KW-1185">Reference proteome</keyword>
<dbReference type="Gene3D" id="3.30.450.20">
    <property type="entry name" value="PAS domain"/>
    <property type="match status" value="1"/>
</dbReference>
<dbReference type="eggNOG" id="ENOG502QQR1">
    <property type="taxonomic scope" value="Eukaryota"/>
</dbReference>